<dbReference type="PANTHER" id="PTHR43162:SF1">
    <property type="entry name" value="PRESTALK A DIFFERENTIATION PROTEIN A"/>
    <property type="match status" value="1"/>
</dbReference>
<organism evidence="2 3">
    <name type="scientific">Pontixanthobacter gangjinensis</name>
    <dbReference type="NCBI Taxonomy" id="1028742"/>
    <lineage>
        <taxon>Bacteria</taxon>
        <taxon>Pseudomonadati</taxon>
        <taxon>Pseudomonadota</taxon>
        <taxon>Alphaproteobacteria</taxon>
        <taxon>Sphingomonadales</taxon>
        <taxon>Erythrobacteraceae</taxon>
        <taxon>Pontixanthobacter</taxon>
    </lineage>
</organism>
<dbReference type="Proteomes" id="UP000468943">
    <property type="component" value="Unassembled WGS sequence"/>
</dbReference>
<gene>
    <name evidence="2" type="ORF">GRI36_12495</name>
</gene>
<evidence type="ECO:0000313" key="2">
    <source>
        <dbReference type="EMBL" id="MXO57695.1"/>
    </source>
</evidence>
<comment type="caution">
    <text evidence="2">The sequence shown here is derived from an EMBL/GenBank/DDBJ whole genome shotgun (WGS) entry which is preliminary data.</text>
</comment>
<dbReference type="SUPFAM" id="SSF51735">
    <property type="entry name" value="NAD(P)-binding Rossmann-fold domains"/>
    <property type="match status" value="1"/>
</dbReference>
<reference evidence="2 3" key="1">
    <citation type="submission" date="2019-12" db="EMBL/GenBank/DDBJ databases">
        <title>Genomic-based taxomic classification of the family Erythrobacteraceae.</title>
        <authorList>
            <person name="Xu L."/>
        </authorList>
    </citation>
    <scope>NUCLEOTIDE SEQUENCE [LARGE SCALE GENOMIC DNA]</scope>
    <source>
        <strain evidence="2 3">JCM 17802</strain>
    </source>
</reference>
<evidence type="ECO:0000313" key="3">
    <source>
        <dbReference type="Proteomes" id="UP000468943"/>
    </source>
</evidence>
<sequence length="297" mass="32888">MKEKVTVAAIGCSGPVAHHFVEGFCEEGANLRLLARKPHKVRRRYPQAEIVQGSMMEPADVARAVDGADAVFLVTPMGLSDDPSSEIEAARLVLKGLKAAGVPHLIYTSCLGVERKHGVGILDAKHAIEQMISESGIPFSILRCGTYMEDLFDLRVELLKKGKFLFPLNKSRRFTFTSQRDVPRFVTSELLAKGRVLNDRIDLVAPGTFSISQIEVLLSEAAGFEIRAPSRFPTFHLFRALTPVFRLRKDRMSSVIPLLVHFDKHGYHSKDARSDIGGFEATTLPAHLDRLLCQEPG</sequence>
<dbReference type="Gene3D" id="3.40.50.720">
    <property type="entry name" value="NAD(P)-binding Rossmann-like Domain"/>
    <property type="match status" value="1"/>
</dbReference>
<dbReference type="OrthoDB" id="6434603at2"/>
<proteinExistence type="predicted"/>
<dbReference type="InterPro" id="IPR036291">
    <property type="entry name" value="NAD(P)-bd_dom_sf"/>
</dbReference>
<dbReference type="PANTHER" id="PTHR43162">
    <property type="match status" value="1"/>
</dbReference>
<dbReference type="AlphaFoldDB" id="A0A6I4SPE4"/>
<accession>A0A6I4SPE4</accession>
<dbReference type="EMBL" id="WTYS01000001">
    <property type="protein sequence ID" value="MXO57695.1"/>
    <property type="molecule type" value="Genomic_DNA"/>
</dbReference>
<dbReference type="Pfam" id="PF05368">
    <property type="entry name" value="NmrA"/>
    <property type="match status" value="1"/>
</dbReference>
<name>A0A6I4SPE4_9SPHN</name>
<dbReference type="InterPro" id="IPR008030">
    <property type="entry name" value="NmrA-like"/>
</dbReference>
<keyword evidence="3" id="KW-1185">Reference proteome</keyword>
<protein>
    <submittedName>
        <fullName evidence="2">NAD(P)H-binding protein</fullName>
    </submittedName>
</protein>
<evidence type="ECO:0000259" key="1">
    <source>
        <dbReference type="Pfam" id="PF05368"/>
    </source>
</evidence>
<dbReference type="InterPro" id="IPR051604">
    <property type="entry name" value="Ergot_Alk_Oxidoreductase"/>
</dbReference>
<feature type="domain" description="NmrA-like" evidence="1">
    <location>
        <begin position="4"/>
        <end position="227"/>
    </location>
</feature>
<dbReference type="RefSeq" id="WP_160598746.1">
    <property type="nucleotide sequence ID" value="NZ_WTYS01000001.1"/>
</dbReference>